<dbReference type="InterPro" id="IPR002641">
    <property type="entry name" value="PNPLA_dom"/>
</dbReference>
<proteinExistence type="predicted"/>
<evidence type="ECO:0000256" key="1">
    <source>
        <dbReference type="ARBA" id="ARBA00023098"/>
    </source>
</evidence>
<evidence type="ECO:0000259" key="4">
    <source>
        <dbReference type="PROSITE" id="PS51635"/>
    </source>
</evidence>
<feature type="active site" description="Proton acceptor" evidence="2">
    <location>
        <position position="386"/>
    </location>
</feature>
<gene>
    <name evidence="5" type="ORF">RDB_LOCUS73573</name>
</gene>
<dbReference type="Proteomes" id="UP000663850">
    <property type="component" value="Unassembled WGS sequence"/>
</dbReference>
<dbReference type="Gene3D" id="3.40.1090.10">
    <property type="entry name" value="Cytosolic phospholipase A2 catalytic domain"/>
    <property type="match status" value="2"/>
</dbReference>
<dbReference type="InterPro" id="IPR016035">
    <property type="entry name" value="Acyl_Trfase/lysoPLipase"/>
</dbReference>
<keyword evidence="2" id="KW-0442">Lipid degradation</keyword>
<dbReference type="SUPFAM" id="SSF52151">
    <property type="entry name" value="FabD/lysophospholipase-like"/>
    <property type="match status" value="1"/>
</dbReference>
<feature type="region of interest" description="Disordered" evidence="3">
    <location>
        <begin position="113"/>
        <end position="140"/>
    </location>
</feature>
<dbReference type="EMBL" id="CAJMWZ010003831">
    <property type="protein sequence ID" value="CAE6479773.1"/>
    <property type="molecule type" value="Genomic_DNA"/>
</dbReference>
<feature type="active site" description="Nucleophile" evidence="2">
    <location>
        <position position="274"/>
    </location>
</feature>
<dbReference type="GO" id="GO:0047499">
    <property type="term" value="F:calcium-independent phospholipase A2 activity"/>
    <property type="evidence" value="ECO:0007669"/>
    <property type="project" value="TreeGrafter"/>
</dbReference>
<keyword evidence="2" id="KW-0378">Hydrolase</keyword>
<dbReference type="GO" id="GO:0016042">
    <property type="term" value="P:lipid catabolic process"/>
    <property type="evidence" value="ECO:0007669"/>
    <property type="project" value="UniProtKB-UniRule"/>
</dbReference>
<feature type="short sequence motif" description="GXSXG" evidence="2">
    <location>
        <begin position="272"/>
        <end position="276"/>
    </location>
</feature>
<accession>A0A8H3H365</accession>
<dbReference type="PROSITE" id="PS51635">
    <property type="entry name" value="PNPLA"/>
    <property type="match status" value="1"/>
</dbReference>
<evidence type="ECO:0000256" key="2">
    <source>
        <dbReference type="PROSITE-ProRule" id="PRU01161"/>
    </source>
</evidence>
<dbReference type="GO" id="GO:0046486">
    <property type="term" value="P:glycerolipid metabolic process"/>
    <property type="evidence" value="ECO:0007669"/>
    <property type="project" value="UniProtKB-ARBA"/>
</dbReference>
<evidence type="ECO:0000313" key="5">
    <source>
        <dbReference type="EMBL" id="CAE6479773.1"/>
    </source>
</evidence>
<dbReference type="PANTHER" id="PTHR24185">
    <property type="entry name" value="CALCIUM-INDEPENDENT PHOSPHOLIPASE A2-GAMMA"/>
    <property type="match status" value="1"/>
</dbReference>
<feature type="short sequence motif" description="GXGXXG" evidence="2">
    <location>
        <begin position="238"/>
        <end position="243"/>
    </location>
</feature>
<feature type="short sequence motif" description="DGA/G" evidence="2">
    <location>
        <begin position="386"/>
        <end position="388"/>
    </location>
</feature>
<dbReference type="GO" id="GO:0016020">
    <property type="term" value="C:membrane"/>
    <property type="evidence" value="ECO:0007669"/>
    <property type="project" value="TreeGrafter"/>
</dbReference>
<protein>
    <recommendedName>
        <fullName evidence="4">PNPLA domain-containing protein</fullName>
    </recommendedName>
</protein>
<dbReference type="PANTHER" id="PTHR24185:SF4">
    <property type="entry name" value="SERINE HYDROLASE, PUTATIVE (AFU_ORTHOLOGUE AFUA_2G07870)-RELATED"/>
    <property type="match status" value="1"/>
</dbReference>
<name>A0A8H3H365_9AGAM</name>
<organism evidence="5 6">
    <name type="scientific">Rhizoctonia solani</name>
    <dbReference type="NCBI Taxonomy" id="456999"/>
    <lineage>
        <taxon>Eukaryota</taxon>
        <taxon>Fungi</taxon>
        <taxon>Dikarya</taxon>
        <taxon>Basidiomycota</taxon>
        <taxon>Agaricomycotina</taxon>
        <taxon>Agaricomycetes</taxon>
        <taxon>Cantharellales</taxon>
        <taxon>Ceratobasidiaceae</taxon>
        <taxon>Rhizoctonia</taxon>
    </lineage>
</organism>
<dbReference type="GO" id="GO:0019369">
    <property type="term" value="P:arachidonate metabolic process"/>
    <property type="evidence" value="ECO:0007669"/>
    <property type="project" value="TreeGrafter"/>
</dbReference>
<dbReference type="AlphaFoldDB" id="A0A8H3H365"/>
<feature type="domain" description="PNPLA" evidence="4">
    <location>
        <begin position="234"/>
        <end position="399"/>
    </location>
</feature>
<evidence type="ECO:0000256" key="3">
    <source>
        <dbReference type="SAM" id="MobiDB-lite"/>
    </source>
</evidence>
<reference evidence="5" key="1">
    <citation type="submission" date="2021-01" db="EMBL/GenBank/DDBJ databases">
        <authorList>
            <person name="Kaushik A."/>
        </authorList>
    </citation>
    <scope>NUCLEOTIDE SEQUENCE</scope>
    <source>
        <strain evidence="5">Type strain: AG8-Rh-89/</strain>
    </source>
</reference>
<evidence type="ECO:0000313" key="6">
    <source>
        <dbReference type="Proteomes" id="UP000663850"/>
    </source>
</evidence>
<dbReference type="Pfam" id="PF01734">
    <property type="entry name" value="Patatin"/>
    <property type="match status" value="1"/>
</dbReference>
<keyword evidence="1 2" id="KW-0443">Lipid metabolism</keyword>
<sequence>MSISSNGTWIYVADRKLGGQESDSDIKPTATCRPLAFPVSPRELDKQQELLDFYNNHKGREQTNEAQGSSGQPTGITQSRLVRHLRSMPSIVPKRSGHNKDITVSSTGATVAPCYPENQVQTPAPPPVSVRRRKETSIPPPVPNPAWVPFRSATEPLPPPPPPSLHAYSSRGLLNVNTIVEYSPSMPSPLMGPNSAPISSSPPTLPLSSLPQGYNFALAHFRPDANKPRPLRLLSLDGGGVRGISSLRILKDIMDRIKPGVRPCDYFDLIAGTSTGGLIAIMLGRLRMSVDDCIQHYHSLAKHIFKRNPAAQAGSLAFVEHRFSPDNLEQAIKDVVATLSPSNTKMADHHSRCARTEAGRATSAAPSFFPPIKLKDEHGQLRSYIDGGLGYNNPSKELLNEAREVFGPDHTIGCFLSIGTGRDKNTGFQDVRKFNSAYEAFKAIALSSEQADRELEEYFSRTPGVYYRFNAGARLVGTNGEEDFAKQVALEDWNKMDQIENQTSQYLGEEGTARRLKRCSERLNRIALKRIQEWRKTVSHLTIWVTDDRAYYQQARPEIVSLLEAVFDSVRAVDTVRSQIPGPNWVRASEKEFESLL</sequence>
<comment type="caution">
    <text evidence="5">The sequence shown here is derived from an EMBL/GenBank/DDBJ whole genome shotgun (WGS) entry which is preliminary data.</text>
</comment>